<dbReference type="GO" id="GO:0000049">
    <property type="term" value="F:tRNA binding"/>
    <property type="evidence" value="ECO:0007669"/>
    <property type="project" value="TreeGrafter"/>
</dbReference>
<evidence type="ECO:0000259" key="5">
    <source>
        <dbReference type="PROSITE" id="PS51675"/>
    </source>
</evidence>
<dbReference type="InterPro" id="IPR038459">
    <property type="entry name" value="MT_TRM10-typ_sf"/>
</dbReference>
<accession>A0A4S2LHN6</accession>
<sequence length="258" mass="29286">MATENLALSCSASQRKRLAKLQAKKAKRKLEKARKREVNRENVRRLTEEGSYISKRQLRRNLDAKIRQAFDVGVKLCIDCSYESCMSQKECNKFAQQLCRAYGANRKHNNPVSLHLVNFSSSGRIAAACKIKCDGFEHYVIGKHSDLPRNVFQKNVIYLSPDASEPLLDISDDCVYVIGCLIDEHLMKGRTLEEANGQQCKAVHLPIPEFIESANRTFKSPVLTVNQVVELILAYLDNNRDWKQAILSTLPGRFLKCV</sequence>
<dbReference type="Gene3D" id="3.40.1280.30">
    <property type="match status" value="1"/>
</dbReference>
<dbReference type="InterPro" id="IPR028564">
    <property type="entry name" value="MT_TRM10-typ"/>
</dbReference>
<feature type="coiled-coil region" evidence="4">
    <location>
        <begin position="16"/>
        <end position="43"/>
    </location>
</feature>
<dbReference type="GO" id="GO:0002939">
    <property type="term" value="P:tRNA N1-guanine methylation"/>
    <property type="evidence" value="ECO:0007669"/>
    <property type="project" value="TreeGrafter"/>
</dbReference>
<proteinExistence type="predicted"/>
<dbReference type="Proteomes" id="UP000308267">
    <property type="component" value="Unassembled WGS sequence"/>
</dbReference>
<dbReference type="OrthoDB" id="278300at2759"/>
<dbReference type="PANTHER" id="PTHR13563">
    <property type="entry name" value="TRNA (GUANINE-9-) METHYLTRANSFERASE"/>
    <property type="match status" value="1"/>
</dbReference>
<name>A0A4S2LHN6_OPIFE</name>
<evidence type="ECO:0000256" key="2">
    <source>
        <dbReference type="ARBA" id="ARBA00022679"/>
    </source>
</evidence>
<evidence type="ECO:0000256" key="3">
    <source>
        <dbReference type="ARBA" id="ARBA00022691"/>
    </source>
</evidence>
<dbReference type="STRING" id="147828.A0A4S2LHN6"/>
<keyword evidence="3" id="KW-0949">S-adenosyl-L-methionine</keyword>
<dbReference type="GO" id="GO:0008168">
    <property type="term" value="F:methyltransferase activity"/>
    <property type="evidence" value="ECO:0007669"/>
    <property type="project" value="UniProtKB-KW"/>
</dbReference>
<protein>
    <recommendedName>
        <fullName evidence="5">SAM-dependent MTase TRM10-type domain-containing protein</fullName>
    </recommendedName>
</protein>
<feature type="domain" description="SAM-dependent MTase TRM10-type" evidence="5">
    <location>
        <begin position="62"/>
        <end position="257"/>
    </location>
</feature>
<dbReference type="PANTHER" id="PTHR13563:SF19">
    <property type="entry name" value="TRNA METHYLTRANSFERASE 10 HOMOLOG B"/>
    <property type="match status" value="1"/>
</dbReference>
<keyword evidence="1" id="KW-0489">Methyltransferase</keyword>
<dbReference type="AlphaFoldDB" id="A0A4S2LHN6"/>
<evidence type="ECO:0000313" key="7">
    <source>
        <dbReference type="Proteomes" id="UP000308267"/>
    </source>
</evidence>
<organism evidence="6 7">
    <name type="scientific">Opisthorchis felineus</name>
    <dbReference type="NCBI Taxonomy" id="147828"/>
    <lineage>
        <taxon>Eukaryota</taxon>
        <taxon>Metazoa</taxon>
        <taxon>Spiralia</taxon>
        <taxon>Lophotrochozoa</taxon>
        <taxon>Platyhelminthes</taxon>
        <taxon>Trematoda</taxon>
        <taxon>Digenea</taxon>
        <taxon>Opisthorchiida</taxon>
        <taxon>Opisthorchiata</taxon>
        <taxon>Opisthorchiidae</taxon>
        <taxon>Opisthorchis</taxon>
    </lineage>
</organism>
<evidence type="ECO:0000256" key="1">
    <source>
        <dbReference type="ARBA" id="ARBA00022603"/>
    </source>
</evidence>
<gene>
    <name evidence="6" type="ORF">CRM22_008571</name>
</gene>
<dbReference type="EMBL" id="SJOL01008406">
    <property type="protein sequence ID" value="TGZ60379.1"/>
    <property type="molecule type" value="Genomic_DNA"/>
</dbReference>
<dbReference type="GO" id="GO:0005654">
    <property type="term" value="C:nucleoplasm"/>
    <property type="evidence" value="ECO:0007669"/>
    <property type="project" value="TreeGrafter"/>
</dbReference>
<keyword evidence="7" id="KW-1185">Reference proteome</keyword>
<keyword evidence="2" id="KW-0808">Transferase</keyword>
<comment type="caution">
    <text evidence="6">The sequence shown here is derived from an EMBL/GenBank/DDBJ whole genome shotgun (WGS) entry which is preliminary data.</text>
</comment>
<reference evidence="6 7" key="1">
    <citation type="journal article" date="2019" name="BMC Genomics">
        <title>New insights from Opisthorchis felineus genome: update on genomics of the epidemiologically important liver flukes.</title>
        <authorList>
            <person name="Ershov N.I."/>
            <person name="Mordvinov V.A."/>
            <person name="Prokhortchouk E.B."/>
            <person name="Pakharukova M.Y."/>
            <person name="Gunbin K.V."/>
            <person name="Ustyantsev K."/>
            <person name="Genaev M.A."/>
            <person name="Blinov A.G."/>
            <person name="Mazur A."/>
            <person name="Boulygina E."/>
            <person name="Tsygankova S."/>
            <person name="Khrameeva E."/>
            <person name="Chekanov N."/>
            <person name="Fan G."/>
            <person name="Xiao A."/>
            <person name="Zhang H."/>
            <person name="Xu X."/>
            <person name="Yang H."/>
            <person name="Solovyev V."/>
            <person name="Lee S.M."/>
            <person name="Liu X."/>
            <person name="Afonnikov D.A."/>
            <person name="Skryabin K.G."/>
        </authorList>
    </citation>
    <scope>NUCLEOTIDE SEQUENCE [LARGE SCALE GENOMIC DNA]</scope>
    <source>
        <strain evidence="6">AK-0245</strain>
        <tissue evidence="6">Whole organism</tissue>
    </source>
</reference>
<dbReference type="InterPro" id="IPR007356">
    <property type="entry name" value="tRNA_m1G_MeTrfase_euk"/>
</dbReference>
<evidence type="ECO:0000256" key="4">
    <source>
        <dbReference type="SAM" id="Coils"/>
    </source>
</evidence>
<keyword evidence="4" id="KW-0175">Coiled coil</keyword>
<dbReference type="PROSITE" id="PS51675">
    <property type="entry name" value="SAM_MT_TRM10"/>
    <property type="match status" value="1"/>
</dbReference>
<evidence type="ECO:0000313" key="6">
    <source>
        <dbReference type="EMBL" id="TGZ60379.1"/>
    </source>
</evidence>